<evidence type="ECO:0000313" key="2">
    <source>
        <dbReference type="EMBL" id="QEW26923.1"/>
    </source>
</evidence>
<dbReference type="OrthoDB" id="7849603at2"/>
<dbReference type="RefSeq" id="WP_143100328.1">
    <property type="nucleotide sequence ID" value="NZ_CP031598.1"/>
</dbReference>
<sequence length="476" mass="51856" precursor="true">MSKSLITGAICLLFAGVFGVSPAVADPLPSEWQAERNAGNHLTDKVCKGSNAATREFWTKVSEGDPVLMNNVNWLRSNCGLSEVIAGEDAWEYMRKSADLGYPIAQKNLGLEMLTSGKYGVGKNPERGAELMEAAARGGYGVAAVELAEFYIDGDVLPRDIAKARELFEIAQRENMKGDQFRIVRAKLNRIAKKEAESGATVTQASASAGTGRDEAAAEKVFAELKEQFGEGFGAGTGYLEKAGVYYFHHCSATSFGKLAVFRLQGNGEAQVWSDEKACVNGVDETDLNGDGEPEIRYYTQGGGSGTYTAMVNFLHWPEGETEPKKGLEYKTYSYSWWDGLYSKYGYDDGVASLLVTTTGELVEGPSCKWGEYCPSWPTDAECRAAIRCPMVVEKSLYVGGEDEPYPDELRGDRAWERFVQDVYEGTGYRLANKGAPEGIVSASLSPLEKVLDAAEGEMPGEVSEARKDLISDWLN</sequence>
<evidence type="ECO:0008006" key="4">
    <source>
        <dbReference type="Google" id="ProtNLM"/>
    </source>
</evidence>
<dbReference type="Proteomes" id="UP000325785">
    <property type="component" value="Chromosome"/>
</dbReference>
<reference evidence="2 3" key="1">
    <citation type="submission" date="2018-08" db="EMBL/GenBank/DDBJ databases">
        <title>Genetic Globetrotter - A new plasmid hitch-hiking vast phylogenetic and geographic distances.</title>
        <authorList>
            <person name="Vollmers J."/>
            <person name="Petersen J."/>
        </authorList>
    </citation>
    <scope>NUCLEOTIDE SEQUENCE [LARGE SCALE GENOMIC DNA]</scope>
    <source>
        <strain evidence="2 3">DSM 26383</strain>
    </source>
</reference>
<accession>A0A5P3ADZ1</accession>
<evidence type="ECO:0000256" key="1">
    <source>
        <dbReference type="SAM" id="SignalP"/>
    </source>
</evidence>
<dbReference type="AlphaFoldDB" id="A0A5P3ADZ1"/>
<protein>
    <recommendedName>
        <fullName evidence="4">Sel1 repeat family protein</fullName>
    </recommendedName>
</protein>
<dbReference type="SUPFAM" id="SSF81901">
    <property type="entry name" value="HCP-like"/>
    <property type="match status" value="1"/>
</dbReference>
<dbReference type="Gene3D" id="1.25.40.10">
    <property type="entry name" value="Tetratricopeptide repeat domain"/>
    <property type="match status" value="1"/>
</dbReference>
<feature type="chain" id="PRO_5024861640" description="Sel1 repeat family protein" evidence="1">
    <location>
        <begin position="26"/>
        <end position="476"/>
    </location>
</feature>
<organism evidence="2 3">
    <name type="scientific">Roseovarius indicus</name>
    <dbReference type="NCBI Taxonomy" id="540747"/>
    <lineage>
        <taxon>Bacteria</taxon>
        <taxon>Pseudomonadati</taxon>
        <taxon>Pseudomonadota</taxon>
        <taxon>Alphaproteobacteria</taxon>
        <taxon>Rhodobacterales</taxon>
        <taxon>Roseobacteraceae</taxon>
        <taxon>Roseovarius</taxon>
    </lineage>
</organism>
<name>A0A5P3ADZ1_9RHOB</name>
<dbReference type="InterPro" id="IPR006597">
    <property type="entry name" value="Sel1-like"/>
</dbReference>
<evidence type="ECO:0000313" key="3">
    <source>
        <dbReference type="Proteomes" id="UP000325785"/>
    </source>
</evidence>
<dbReference type="EMBL" id="CP031598">
    <property type="protein sequence ID" value="QEW26923.1"/>
    <property type="molecule type" value="Genomic_DNA"/>
</dbReference>
<keyword evidence="1" id="KW-0732">Signal</keyword>
<proteinExistence type="predicted"/>
<dbReference type="Pfam" id="PF08238">
    <property type="entry name" value="Sel1"/>
    <property type="match status" value="3"/>
</dbReference>
<feature type="signal peptide" evidence="1">
    <location>
        <begin position="1"/>
        <end position="25"/>
    </location>
</feature>
<gene>
    <name evidence="2" type="ORF">RIdsm_02730</name>
</gene>
<dbReference type="InterPro" id="IPR011990">
    <property type="entry name" value="TPR-like_helical_dom_sf"/>
</dbReference>
<dbReference type="KEGG" id="rid:RIdsm_02730"/>
<dbReference type="SMART" id="SM00671">
    <property type="entry name" value="SEL1"/>
    <property type="match status" value="2"/>
</dbReference>